<feature type="transmembrane region" description="Helical" evidence="3">
    <location>
        <begin position="173"/>
        <end position="199"/>
    </location>
</feature>
<evidence type="ECO:0000313" key="5">
    <source>
        <dbReference type="Proteomes" id="UP000317691"/>
    </source>
</evidence>
<dbReference type="PANTHER" id="PTHR32347">
    <property type="entry name" value="EFFLUX SYSTEM COMPONENT YKNX-RELATED"/>
    <property type="match status" value="1"/>
</dbReference>
<proteinExistence type="predicted"/>
<protein>
    <submittedName>
        <fullName evidence="4">HlyD family efflux transporter periplasmic adaptor subunit</fullName>
    </submittedName>
</protein>
<dbReference type="InterPro" id="IPR050465">
    <property type="entry name" value="UPF0194_transport"/>
</dbReference>
<sequence>MNRNPKLRDGLVIRKVAEGDDVAYTVCDSERDKYFRIDPYTYLVAIHLDRDRTLADVARLCQEAMPYNDFSLPVVEEAVQDLNAIGLLEDPYSKNLLLIERARARRPRVAQIFRNMLRWEFGIWDPDAFLNRTIHSVRWLFRPVPVYAVTLGLLWCLWLVIVNRDRVSFDPNYLLGFTGGGSAAQGILFIVVILTVVGAVHEFGHAYACKHFGGEVHRLGFMVLYFGPCFFCDVSHSMLFENRWHRIWVAMGGIYFESFITVAAALLWQITPPGLGINDLSYRVMMMGLLFGVFWNLNPLLKYDGYFVLSDILQIAELREKSMRYVRDLIRRPFRRANPGEQVLGIRRRRAYFTYGLATLVHSYLIIFCFFQWLKGALVSAWSETGFIVFACMLGMFVRKPAGDALAQAAKAVRNPTRKTLTWAVAVLVLGVAAQFVRLPGYVAAHARYVAAEREVVRAEEPGRVAAVLVREGDRVFPGRVVAILENDSLRAAWQGARSRSDKSSIDLARSIEGSNPALYQDASLERGAAIADEAGLRTSRERLALAAREGGVVVTPRPTDLLGARLEAGDTLLVLARDAGSEVECDLREFDLGEIEPGQRFTLRLRSEPGRSLSGRVERVFSLPPESPGTKARFKVWGRLDREPEGVRFGESGIARIEVGRWNLYQRMGRAWSHFVRTDFWL</sequence>
<keyword evidence="2" id="KW-0175">Coiled coil</keyword>
<feature type="transmembrane region" description="Helical" evidence="3">
    <location>
        <begin position="379"/>
        <end position="399"/>
    </location>
</feature>
<dbReference type="Gene3D" id="2.40.30.170">
    <property type="match status" value="1"/>
</dbReference>
<keyword evidence="3" id="KW-1133">Transmembrane helix</keyword>
<evidence type="ECO:0000313" key="4">
    <source>
        <dbReference type="EMBL" id="TMQ65402.1"/>
    </source>
</evidence>
<dbReference type="GO" id="GO:0030313">
    <property type="term" value="C:cell envelope"/>
    <property type="evidence" value="ECO:0007669"/>
    <property type="project" value="UniProtKB-SubCell"/>
</dbReference>
<evidence type="ECO:0000256" key="3">
    <source>
        <dbReference type="SAM" id="Phobius"/>
    </source>
</evidence>
<keyword evidence="3" id="KW-0812">Transmembrane</keyword>
<dbReference type="EMBL" id="VBOZ01000013">
    <property type="protein sequence ID" value="TMQ65402.1"/>
    <property type="molecule type" value="Genomic_DNA"/>
</dbReference>
<keyword evidence="3" id="KW-0472">Membrane</keyword>
<dbReference type="PANTHER" id="PTHR32347:SF23">
    <property type="entry name" value="BLL5650 PROTEIN"/>
    <property type="match status" value="1"/>
</dbReference>
<dbReference type="CDD" id="cd05709">
    <property type="entry name" value="S2P-M50"/>
    <property type="match status" value="1"/>
</dbReference>
<feature type="transmembrane region" description="Helical" evidence="3">
    <location>
        <begin position="280"/>
        <end position="297"/>
    </location>
</feature>
<dbReference type="Gene3D" id="2.40.50.100">
    <property type="match status" value="1"/>
</dbReference>
<evidence type="ECO:0000256" key="2">
    <source>
        <dbReference type="ARBA" id="ARBA00023054"/>
    </source>
</evidence>
<dbReference type="AlphaFoldDB" id="A0A538TP46"/>
<name>A0A538TP46_UNCEI</name>
<organism evidence="4 5">
    <name type="scientific">Eiseniibacteriota bacterium</name>
    <dbReference type="NCBI Taxonomy" id="2212470"/>
    <lineage>
        <taxon>Bacteria</taxon>
        <taxon>Candidatus Eiseniibacteriota</taxon>
    </lineage>
</organism>
<comment type="subcellular location">
    <subcellularLocation>
        <location evidence="1">Cell envelope</location>
    </subcellularLocation>
</comment>
<feature type="transmembrane region" description="Helical" evidence="3">
    <location>
        <begin position="420"/>
        <end position="437"/>
    </location>
</feature>
<feature type="transmembrane region" description="Helical" evidence="3">
    <location>
        <begin position="247"/>
        <end position="268"/>
    </location>
</feature>
<dbReference type="Proteomes" id="UP000317691">
    <property type="component" value="Unassembled WGS sequence"/>
</dbReference>
<evidence type="ECO:0000256" key="1">
    <source>
        <dbReference type="ARBA" id="ARBA00004196"/>
    </source>
</evidence>
<reference evidence="4 5" key="1">
    <citation type="journal article" date="2019" name="Nat. Microbiol.">
        <title>Mediterranean grassland soil C-N compound turnover is dependent on rainfall and depth, and is mediated by genomically divergent microorganisms.</title>
        <authorList>
            <person name="Diamond S."/>
            <person name="Andeer P.F."/>
            <person name="Li Z."/>
            <person name="Crits-Christoph A."/>
            <person name="Burstein D."/>
            <person name="Anantharaman K."/>
            <person name="Lane K.R."/>
            <person name="Thomas B.C."/>
            <person name="Pan C."/>
            <person name="Northen T.R."/>
            <person name="Banfield J.F."/>
        </authorList>
    </citation>
    <scope>NUCLEOTIDE SEQUENCE [LARGE SCALE GENOMIC DNA]</scope>
    <source>
        <strain evidence="4">WS_9</strain>
    </source>
</reference>
<feature type="transmembrane region" description="Helical" evidence="3">
    <location>
        <begin position="139"/>
        <end position="161"/>
    </location>
</feature>
<accession>A0A538TP46</accession>
<gene>
    <name evidence="4" type="ORF">E6K79_04935</name>
</gene>
<comment type="caution">
    <text evidence="4">The sequence shown here is derived from an EMBL/GenBank/DDBJ whole genome shotgun (WGS) entry which is preliminary data.</text>
</comment>
<feature type="transmembrane region" description="Helical" evidence="3">
    <location>
        <begin position="352"/>
        <end position="373"/>
    </location>
</feature>